<evidence type="ECO:0000256" key="1">
    <source>
        <dbReference type="SAM" id="MobiDB-lite"/>
    </source>
</evidence>
<organism evidence="3 4">
    <name type="scientific">Heligmosomoides polygyrus</name>
    <name type="common">Parasitic roundworm</name>
    <dbReference type="NCBI Taxonomy" id="6339"/>
    <lineage>
        <taxon>Eukaryota</taxon>
        <taxon>Metazoa</taxon>
        <taxon>Ecdysozoa</taxon>
        <taxon>Nematoda</taxon>
        <taxon>Chromadorea</taxon>
        <taxon>Rhabditida</taxon>
        <taxon>Rhabditina</taxon>
        <taxon>Rhabditomorpha</taxon>
        <taxon>Strongyloidea</taxon>
        <taxon>Heligmosomidae</taxon>
        <taxon>Heligmosomoides</taxon>
    </lineage>
</organism>
<evidence type="ECO:0000313" key="4">
    <source>
        <dbReference type="WBParaSite" id="HPBE_0001672601-mRNA-1"/>
    </source>
</evidence>
<dbReference type="AlphaFoldDB" id="A0A183G565"/>
<dbReference type="Proteomes" id="UP000050761">
    <property type="component" value="Unassembled WGS sequence"/>
</dbReference>
<reference evidence="2 3" key="1">
    <citation type="submission" date="2018-11" db="EMBL/GenBank/DDBJ databases">
        <authorList>
            <consortium name="Pathogen Informatics"/>
        </authorList>
    </citation>
    <scope>NUCLEOTIDE SEQUENCE [LARGE SCALE GENOMIC DNA]</scope>
</reference>
<proteinExistence type="predicted"/>
<dbReference type="OrthoDB" id="5814184at2759"/>
<evidence type="ECO:0000313" key="2">
    <source>
        <dbReference type="EMBL" id="VDP06821.1"/>
    </source>
</evidence>
<evidence type="ECO:0000313" key="3">
    <source>
        <dbReference type="Proteomes" id="UP000050761"/>
    </source>
</evidence>
<dbReference type="EMBL" id="UZAH01029579">
    <property type="protein sequence ID" value="VDP06821.1"/>
    <property type="molecule type" value="Genomic_DNA"/>
</dbReference>
<sequence length="91" mass="10696">MSVFGLARKAGSFQWHHVRNGHRHRWAGNLLRRKDDKWSLYVTEWLPSVDKRLLGRRPMGILILKIFQRPESASLDASSERSSGLDELWFH</sequence>
<reference evidence="4" key="2">
    <citation type="submission" date="2019-09" db="UniProtKB">
        <authorList>
            <consortium name="WormBaseParasite"/>
        </authorList>
    </citation>
    <scope>IDENTIFICATION</scope>
</reference>
<accession>A0A3P8A6I9</accession>
<protein>
    <submittedName>
        <fullName evidence="2 4">Uncharacterized protein</fullName>
    </submittedName>
</protein>
<keyword evidence="3" id="KW-1185">Reference proteome</keyword>
<feature type="region of interest" description="Disordered" evidence="1">
    <location>
        <begin position="71"/>
        <end position="91"/>
    </location>
</feature>
<name>A0A183G565_HELPZ</name>
<accession>A0A183G565</accession>
<feature type="compositionally biased region" description="Low complexity" evidence="1">
    <location>
        <begin position="71"/>
        <end position="82"/>
    </location>
</feature>
<gene>
    <name evidence="2" type="ORF">HPBE_LOCUS16725</name>
</gene>
<dbReference type="WBParaSite" id="HPBE_0001672601-mRNA-1">
    <property type="protein sequence ID" value="HPBE_0001672601-mRNA-1"/>
    <property type="gene ID" value="HPBE_0001672601"/>
</dbReference>